<dbReference type="RefSeq" id="WP_184009808.1">
    <property type="nucleotide sequence ID" value="NZ_JACIJS010000003.1"/>
</dbReference>
<dbReference type="Proteomes" id="UP000553766">
    <property type="component" value="Unassembled WGS sequence"/>
</dbReference>
<accession>A0A840X0A8</accession>
<evidence type="ECO:0000256" key="1">
    <source>
        <dbReference type="SAM" id="SignalP"/>
    </source>
</evidence>
<dbReference type="EMBL" id="JACIJS010000003">
    <property type="protein sequence ID" value="MBB5515335.1"/>
    <property type="molecule type" value="Genomic_DNA"/>
</dbReference>
<keyword evidence="3" id="KW-1185">Reference proteome</keyword>
<sequence length="155" mass="16715">MRMIGLMTSAFLLAPGIAVACPDISLDGAGMSYTATELYSPKTFAVIAGGNENLDNCKIRTPTGDVPTGYVATAPDFELWFESNGQYDLEFRIDSECDSVLLINTAAGNFYFDDDDNGNLDAKIRLRAPSQGLYDIWIGTLGSATCDAQLTIESF</sequence>
<dbReference type="EC" id="2.7.11.1" evidence="2"/>
<organism evidence="2 3">
    <name type="scientific">Rubricella aquisinus</name>
    <dbReference type="NCBI Taxonomy" id="2028108"/>
    <lineage>
        <taxon>Bacteria</taxon>
        <taxon>Pseudomonadati</taxon>
        <taxon>Pseudomonadota</taxon>
        <taxon>Alphaproteobacteria</taxon>
        <taxon>Rhodobacterales</taxon>
        <taxon>Paracoccaceae</taxon>
        <taxon>Rubricella</taxon>
    </lineage>
</organism>
<keyword evidence="2" id="KW-0723">Serine/threonine-protein kinase</keyword>
<comment type="caution">
    <text evidence="2">The sequence shown here is derived from an EMBL/GenBank/DDBJ whole genome shotgun (WGS) entry which is preliminary data.</text>
</comment>
<protein>
    <submittedName>
        <fullName evidence="2">Non-specific serine/threonine protein kinase</fullName>
        <ecNumber evidence="2">2.7.11.1</ecNumber>
    </submittedName>
</protein>
<feature type="chain" id="PRO_5032921055" evidence="1">
    <location>
        <begin position="21"/>
        <end position="155"/>
    </location>
</feature>
<reference evidence="2 3" key="1">
    <citation type="submission" date="2020-08" db="EMBL/GenBank/DDBJ databases">
        <title>Genomic Encyclopedia of Type Strains, Phase IV (KMG-IV): sequencing the most valuable type-strain genomes for metagenomic binning, comparative biology and taxonomic classification.</title>
        <authorList>
            <person name="Goeker M."/>
        </authorList>
    </citation>
    <scope>NUCLEOTIDE SEQUENCE [LARGE SCALE GENOMIC DNA]</scope>
    <source>
        <strain evidence="2 3">DSM 103377</strain>
    </source>
</reference>
<dbReference type="GO" id="GO:0004674">
    <property type="term" value="F:protein serine/threonine kinase activity"/>
    <property type="evidence" value="ECO:0007669"/>
    <property type="project" value="UniProtKB-KW"/>
</dbReference>
<evidence type="ECO:0000313" key="2">
    <source>
        <dbReference type="EMBL" id="MBB5515335.1"/>
    </source>
</evidence>
<feature type="signal peptide" evidence="1">
    <location>
        <begin position="1"/>
        <end position="20"/>
    </location>
</feature>
<keyword evidence="1" id="KW-0732">Signal</keyword>
<gene>
    <name evidence="2" type="ORF">FHS89_001345</name>
</gene>
<dbReference type="AlphaFoldDB" id="A0A840X0A8"/>
<evidence type="ECO:0000313" key="3">
    <source>
        <dbReference type="Proteomes" id="UP000553766"/>
    </source>
</evidence>
<proteinExistence type="predicted"/>
<keyword evidence="2" id="KW-0418">Kinase</keyword>
<keyword evidence="2" id="KW-0808">Transferase</keyword>
<name>A0A840X0A8_9RHOB</name>
<dbReference type="PROSITE" id="PS51257">
    <property type="entry name" value="PROKAR_LIPOPROTEIN"/>
    <property type="match status" value="1"/>
</dbReference>